<dbReference type="RefSeq" id="WP_127832774.1">
    <property type="nucleotide sequence ID" value="NZ_RZYA01000028.1"/>
</dbReference>
<reference evidence="2 3" key="1">
    <citation type="submission" date="2019-01" db="EMBL/GenBank/DDBJ databases">
        <title>Genome sequences of Streptomyces and Rhizobium isolates collected from root and soil.</title>
        <authorList>
            <person name="Chhettri S."/>
            <person name="Sevigny J.L."/>
            <person name="Sen A."/>
            <person name="Ennis N."/>
            <person name="Tisa L."/>
        </authorList>
    </citation>
    <scope>NUCLEOTIDE SEQUENCE [LARGE SCALE GENOMIC DNA]</scope>
    <source>
        <strain evidence="2 3">San01</strain>
    </source>
</reference>
<accession>A0A3S3U5S7</accession>
<keyword evidence="1" id="KW-0812">Transmembrane</keyword>
<keyword evidence="1" id="KW-0472">Membrane</keyword>
<proteinExistence type="predicted"/>
<feature type="transmembrane region" description="Helical" evidence="1">
    <location>
        <begin position="6"/>
        <end position="26"/>
    </location>
</feature>
<protein>
    <recommendedName>
        <fullName evidence="4">DUF4760 domain-containing protein</fullName>
    </recommendedName>
</protein>
<dbReference type="EMBL" id="RZYA01000028">
    <property type="protein sequence ID" value="RVU16259.1"/>
    <property type="molecule type" value="Genomic_DNA"/>
</dbReference>
<dbReference type="Proteomes" id="UP000283128">
    <property type="component" value="Unassembled WGS sequence"/>
</dbReference>
<keyword evidence="3" id="KW-1185">Reference proteome</keyword>
<gene>
    <name evidence="2" type="ORF">EOT10_36940</name>
</gene>
<keyword evidence="1" id="KW-1133">Transmembrane helix</keyword>
<evidence type="ECO:0000313" key="3">
    <source>
        <dbReference type="Proteomes" id="UP000283128"/>
    </source>
</evidence>
<name>A0A3S3U5S7_9ACTN</name>
<sequence length="202" mass="23046">METLLTALPPAAIVAGVALFISVRLARSQRRERRLERAHMILSSLSTKAAVDDRHLLGTYHWRNRSFKKGKVRDDVMRAYFSMLWLFSDIQKERTSLLATNKNKRDEAVEHLDRGIMTVVLEYVCTFNVIKKKLLESDPDEKLFEGCYGDHFSDLCAALAEEVKDDTTKRMLLKVHVNDTEQCLCSCHSVSPKKTSRLTTAA</sequence>
<dbReference type="OrthoDB" id="4213333at2"/>
<organism evidence="2 3">
    <name type="scientific">Streptomyces antnestii</name>
    <dbReference type="NCBI Taxonomy" id="2494256"/>
    <lineage>
        <taxon>Bacteria</taxon>
        <taxon>Bacillati</taxon>
        <taxon>Actinomycetota</taxon>
        <taxon>Actinomycetes</taxon>
        <taxon>Kitasatosporales</taxon>
        <taxon>Streptomycetaceae</taxon>
        <taxon>Streptomyces</taxon>
    </lineage>
</organism>
<evidence type="ECO:0008006" key="4">
    <source>
        <dbReference type="Google" id="ProtNLM"/>
    </source>
</evidence>
<evidence type="ECO:0000313" key="2">
    <source>
        <dbReference type="EMBL" id="RVU16259.1"/>
    </source>
</evidence>
<dbReference type="AlphaFoldDB" id="A0A3S3U5S7"/>
<comment type="caution">
    <text evidence="2">The sequence shown here is derived from an EMBL/GenBank/DDBJ whole genome shotgun (WGS) entry which is preliminary data.</text>
</comment>
<evidence type="ECO:0000256" key="1">
    <source>
        <dbReference type="SAM" id="Phobius"/>
    </source>
</evidence>